<feature type="transmembrane region" description="Helical" evidence="1">
    <location>
        <begin position="41"/>
        <end position="64"/>
    </location>
</feature>
<feature type="transmembrane region" description="Helical" evidence="1">
    <location>
        <begin position="221"/>
        <end position="241"/>
    </location>
</feature>
<dbReference type="EMBL" id="CP058529">
    <property type="protein sequence ID" value="QLG26754.1"/>
    <property type="molecule type" value="Genomic_DNA"/>
</dbReference>
<feature type="transmembrane region" description="Helical" evidence="1">
    <location>
        <begin position="262"/>
        <end position="291"/>
    </location>
</feature>
<keyword evidence="3" id="KW-1185">Reference proteome</keyword>
<dbReference type="OrthoDB" id="342800at2157"/>
<feature type="transmembrane region" description="Helical" evidence="1">
    <location>
        <begin position="85"/>
        <end position="109"/>
    </location>
</feature>
<sequence>MNREDAVRTLRVAGVGVAGALGGGLLFVPERVAPTAGPVAPAAFLLAGGAFACVAAAFAVLRSGPFGTGRGLVYRAVSRTWGSRAAGVVAAWPAVAAYVALLALLANWFGHLGTLPPDAAAWISGVGPTGPVSAVEIVVGPLPDLPAGPIGAAACALALGVHLLGPRRAVTAVAVPVWTLLVALVAALLLAFVPGVGEFVPGNYDPPFPTDDLRRAPFTRFARGLGTALFAFLGVEAAASVDVGGWSRSNDGRSTGGPDASAGVLLAVLAVGLVTALATFVSLGVVNWIRLTLADVPTADALAAYLPVDPALLTAAGSLLLGWTALVALGFPASRTLAGFSELAGDDTSVEPVTAGLVVCYGAAAAICLLGAVAPALYIAVPGLAISYLAVVLTAGALPWRRPDLWAECGLRPGRRLRVALAGGGVPVAVSVLGVALVRDPSVVLSWTLHRVALTVLGFDLVRDPLESAVPAVLAWELVGLGLLFVLRDYREARGVRLPPLSGSGGEP</sequence>
<feature type="transmembrane region" description="Helical" evidence="1">
    <location>
        <begin position="147"/>
        <end position="165"/>
    </location>
</feature>
<dbReference type="Proteomes" id="UP000509750">
    <property type="component" value="Chromosome"/>
</dbReference>
<keyword evidence="1" id="KW-1133">Transmembrane helix</keyword>
<organism evidence="2 3">
    <name type="scientific">Halorarum halophilum</name>
    <dbReference type="NCBI Taxonomy" id="2743090"/>
    <lineage>
        <taxon>Archaea</taxon>
        <taxon>Methanobacteriati</taxon>
        <taxon>Methanobacteriota</taxon>
        <taxon>Stenosarchaea group</taxon>
        <taxon>Halobacteria</taxon>
        <taxon>Halobacteriales</taxon>
        <taxon>Haloferacaceae</taxon>
        <taxon>Halorarum</taxon>
    </lineage>
</organism>
<feature type="transmembrane region" description="Helical" evidence="1">
    <location>
        <begin position="177"/>
        <end position="201"/>
    </location>
</feature>
<accession>A0A7D5K6I6</accession>
<dbReference type="Gene3D" id="1.20.1740.10">
    <property type="entry name" value="Amino acid/polyamine transporter I"/>
    <property type="match status" value="1"/>
</dbReference>
<dbReference type="AlphaFoldDB" id="A0A7D5K6I6"/>
<feature type="transmembrane region" description="Helical" evidence="1">
    <location>
        <begin position="12"/>
        <end position="29"/>
    </location>
</feature>
<gene>
    <name evidence="2" type="ORF">HUG10_03980</name>
</gene>
<reference evidence="2 3" key="1">
    <citation type="submission" date="2020-07" db="EMBL/GenBank/DDBJ databases">
        <title>Gai3-2, isolated from salt lake.</title>
        <authorList>
            <person name="Cui H."/>
            <person name="Shi X."/>
        </authorList>
    </citation>
    <scope>NUCLEOTIDE SEQUENCE [LARGE SCALE GENOMIC DNA]</scope>
    <source>
        <strain evidence="2 3">Gai3-2</strain>
    </source>
</reference>
<feature type="transmembrane region" description="Helical" evidence="1">
    <location>
        <begin position="352"/>
        <end position="373"/>
    </location>
</feature>
<name>A0A7D5K6I6_9EURY</name>
<keyword evidence="1" id="KW-0812">Transmembrane</keyword>
<proteinExistence type="predicted"/>
<dbReference type="GeneID" id="56027963"/>
<dbReference type="KEGG" id="halg:HUG10_03980"/>
<dbReference type="RefSeq" id="WP_179168329.1">
    <property type="nucleotide sequence ID" value="NZ_CP058529.1"/>
</dbReference>
<protein>
    <recommendedName>
        <fullName evidence="4">Amino acid transporter</fullName>
    </recommendedName>
</protein>
<evidence type="ECO:0000256" key="1">
    <source>
        <dbReference type="SAM" id="Phobius"/>
    </source>
</evidence>
<evidence type="ECO:0000313" key="3">
    <source>
        <dbReference type="Proteomes" id="UP000509750"/>
    </source>
</evidence>
<feature type="transmembrane region" description="Helical" evidence="1">
    <location>
        <begin position="469"/>
        <end position="487"/>
    </location>
</feature>
<feature type="transmembrane region" description="Helical" evidence="1">
    <location>
        <begin position="419"/>
        <end position="438"/>
    </location>
</feature>
<feature type="transmembrane region" description="Helical" evidence="1">
    <location>
        <begin position="311"/>
        <end position="331"/>
    </location>
</feature>
<keyword evidence="1" id="KW-0472">Membrane</keyword>
<evidence type="ECO:0008006" key="4">
    <source>
        <dbReference type="Google" id="ProtNLM"/>
    </source>
</evidence>
<evidence type="ECO:0000313" key="2">
    <source>
        <dbReference type="EMBL" id="QLG26754.1"/>
    </source>
</evidence>
<feature type="transmembrane region" description="Helical" evidence="1">
    <location>
        <begin position="379"/>
        <end position="398"/>
    </location>
</feature>